<name>A0A554A3Q2_9BACI</name>
<evidence type="ECO:0000259" key="4">
    <source>
        <dbReference type="PROSITE" id="PS50977"/>
    </source>
</evidence>
<dbReference type="InterPro" id="IPR023772">
    <property type="entry name" value="DNA-bd_HTH_TetR-type_CS"/>
</dbReference>
<evidence type="ECO:0000256" key="2">
    <source>
        <dbReference type="ARBA" id="ARBA00023125"/>
    </source>
</evidence>
<gene>
    <name evidence="5" type="ORF">FN960_01850</name>
</gene>
<dbReference type="AlphaFoldDB" id="A0A554A3Q2"/>
<dbReference type="EMBL" id="VLXZ01000001">
    <property type="protein sequence ID" value="TSB48321.1"/>
    <property type="molecule type" value="Genomic_DNA"/>
</dbReference>
<evidence type="ECO:0000313" key="5">
    <source>
        <dbReference type="EMBL" id="TSB48321.1"/>
    </source>
</evidence>
<protein>
    <submittedName>
        <fullName evidence="5">TetR/AcrR family transcriptional regulator</fullName>
    </submittedName>
</protein>
<dbReference type="PROSITE" id="PS01081">
    <property type="entry name" value="HTH_TETR_1"/>
    <property type="match status" value="1"/>
</dbReference>
<dbReference type="Pfam" id="PF00440">
    <property type="entry name" value="TetR_N"/>
    <property type="match status" value="1"/>
</dbReference>
<dbReference type="Proteomes" id="UP000318521">
    <property type="component" value="Unassembled WGS sequence"/>
</dbReference>
<feature type="DNA-binding region" description="H-T-H motif" evidence="3">
    <location>
        <begin position="25"/>
        <end position="44"/>
    </location>
</feature>
<dbReference type="InterPro" id="IPR001647">
    <property type="entry name" value="HTH_TetR"/>
</dbReference>
<keyword evidence="6" id="KW-1185">Reference proteome</keyword>
<dbReference type="PANTHER" id="PTHR43479:SF22">
    <property type="entry name" value="TRANSCRIPTIONAL REGULATOR, TETR FAMILY"/>
    <property type="match status" value="1"/>
</dbReference>
<comment type="caution">
    <text evidence="5">The sequence shown here is derived from an EMBL/GenBank/DDBJ whole genome shotgun (WGS) entry which is preliminary data.</text>
</comment>
<evidence type="ECO:0000313" key="6">
    <source>
        <dbReference type="Proteomes" id="UP000318521"/>
    </source>
</evidence>
<organism evidence="5 6">
    <name type="scientific">Alkalicoccobacillus porphyridii</name>
    <dbReference type="NCBI Taxonomy" id="2597270"/>
    <lineage>
        <taxon>Bacteria</taxon>
        <taxon>Bacillati</taxon>
        <taxon>Bacillota</taxon>
        <taxon>Bacilli</taxon>
        <taxon>Bacillales</taxon>
        <taxon>Bacillaceae</taxon>
        <taxon>Alkalicoccobacillus</taxon>
    </lineage>
</organism>
<dbReference type="Gene3D" id="1.10.357.10">
    <property type="entry name" value="Tetracycline Repressor, domain 2"/>
    <property type="match status" value="1"/>
</dbReference>
<dbReference type="InterPro" id="IPR009057">
    <property type="entry name" value="Homeodomain-like_sf"/>
</dbReference>
<proteinExistence type="predicted"/>
<dbReference type="RefSeq" id="WP_143846666.1">
    <property type="nucleotide sequence ID" value="NZ_VLXZ01000001.1"/>
</dbReference>
<dbReference type="PROSITE" id="PS50977">
    <property type="entry name" value="HTH_TETR_2"/>
    <property type="match status" value="1"/>
</dbReference>
<dbReference type="SUPFAM" id="SSF46689">
    <property type="entry name" value="Homeodomain-like"/>
    <property type="match status" value="1"/>
</dbReference>
<reference evidence="5 6" key="1">
    <citation type="submission" date="2019-07" db="EMBL/GenBank/DDBJ databases">
        <authorList>
            <person name="Park Y.J."/>
            <person name="Jeong S.E."/>
            <person name="Jung H.S."/>
        </authorList>
    </citation>
    <scope>NUCLEOTIDE SEQUENCE [LARGE SCALE GENOMIC DNA]</scope>
    <source>
        <strain evidence="6">P16(2019)</strain>
    </source>
</reference>
<dbReference type="GO" id="GO:0003677">
    <property type="term" value="F:DNA binding"/>
    <property type="evidence" value="ECO:0007669"/>
    <property type="project" value="UniProtKB-UniRule"/>
</dbReference>
<dbReference type="InterPro" id="IPR050624">
    <property type="entry name" value="HTH-type_Tx_Regulator"/>
</dbReference>
<feature type="domain" description="HTH tetR-type" evidence="4">
    <location>
        <begin position="2"/>
        <end position="62"/>
    </location>
</feature>
<keyword evidence="1" id="KW-0678">Repressor</keyword>
<dbReference type="PRINTS" id="PR00455">
    <property type="entry name" value="HTHTETR"/>
</dbReference>
<evidence type="ECO:0000256" key="3">
    <source>
        <dbReference type="PROSITE-ProRule" id="PRU00335"/>
    </source>
</evidence>
<accession>A0A554A3Q2</accession>
<dbReference type="PANTHER" id="PTHR43479">
    <property type="entry name" value="ACREF/ENVCD OPERON REPRESSOR-RELATED"/>
    <property type="match status" value="1"/>
</dbReference>
<evidence type="ECO:0000256" key="1">
    <source>
        <dbReference type="ARBA" id="ARBA00022491"/>
    </source>
</evidence>
<dbReference type="OrthoDB" id="9812993at2"/>
<keyword evidence="2 3" id="KW-0238">DNA-binding</keyword>
<sequence>MSEKPQLIIENAIKLFSKNSISSTSIQDIATESGISKGAFYLHFKSKDALLVAIIDYYSNMITETIQTNAYEKLTPRDQYIHKLTDLFSSIIKHKDFILVQLKEPTIPLTEEMTSQLRKLNFKLTQFHQSYLLQLYGKEAKSIRWDLTFMIDGIFHSYLKFLIYAPVIEVRQMVEFVLGRIDSIAQNLSAEHALLSDELIDPFLSDFFDEPSQKTVALALSEIRSSISTLENKEELLVSMEILEEELGQPAPRLPIIQGMLLNLRSEEVLQPAIQKLVLHYQLNDSLFTD</sequence>